<protein>
    <submittedName>
        <fullName evidence="1">Uncharacterized protein</fullName>
    </submittedName>
</protein>
<accession>A0A6D2JB19</accession>
<dbReference type="AlphaFoldDB" id="A0A6D2JB19"/>
<dbReference type="EMBL" id="CACVBM020001166">
    <property type="protein sequence ID" value="CAA7036931.1"/>
    <property type="molecule type" value="Genomic_DNA"/>
</dbReference>
<comment type="caution">
    <text evidence="1">The sequence shown here is derived from an EMBL/GenBank/DDBJ whole genome shotgun (WGS) entry which is preliminary data.</text>
</comment>
<name>A0A6D2JB19_9BRAS</name>
<evidence type="ECO:0000313" key="1">
    <source>
        <dbReference type="EMBL" id="CAA7036931.1"/>
    </source>
</evidence>
<sequence>MQENMKWYIQGLVFGYLSVPQRTGRQRSWSGDGRRPSGALHATGFLTRSSLRLTRSSCSSSWQIFFLKNLFLQDLADTNAEIKDKRNMYKIDMGIPPK</sequence>
<proteinExistence type="predicted"/>
<reference evidence="1" key="1">
    <citation type="submission" date="2020-01" db="EMBL/GenBank/DDBJ databases">
        <authorList>
            <person name="Mishra B."/>
        </authorList>
    </citation>
    <scope>NUCLEOTIDE SEQUENCE [LARGE SCALE GENOMIC DNA]</scope>
</reference>
<evidence type="ECO:0000313" key="2">
    <source>
        <dbReference type="Proteomes" id="UP000467841"/>
    </source>
</evidence>
<organism evidence="1 2">
    <name type="scientific">Microthlaspi erraticum</name>
    <dbReference type="NCBI Taxonomy" id="1685480"/>
    <lineage>
        <taxon>Eukaryota</taxon>
        <taxon>Viridiplantae</taxon>
        <taxon>Streptophyta</taxon>
        <taxon>Embryophyta</taxon>
        <taxon>Tracheophyta</taxon>
        <taxon>Spermatophyta</taxon>
        <taxon>Magnoliopsida</taxon>
        <taxon>eudicotyledons</taxon>
        <taxon>Gunneridae</taxon>
        <taxon>Pentapetalae</taxon>
        <taxon>rosids</taxon>
        <taxon>malvids</taxon>
        <taxon>Brassicales</taxon>
        <taxon>Brassicaceae</taxon>
        <taxon>Coluteocarpeae</taxon>
        <taxon>Microthlaspi</taxon>
    </lineage>
</organism>
<dbReference type="Proteomes" id="UP000467841">
    <property type="component" value="Unassembled WGS sequence"/>
</dbReference>
<gene>
    <name evidence="1" type="ORF">MERR_LOCUS24166</name>
</gene>
<keyword evidence="2" id="KW-1185">Reference proteome</keyword>